<organism evidence="1 2">
    <name type="scientific">Leifsonia soli</name>
    <dbReference type="NCBI Taxonomy" id="582665"/>
    <lineage>
        <taxon>Bacteria</taxon>
        <taxon>Bacillati</taxon>
        <taxon>Actinomycetota</taxon>
        <taxon>Actinomycetes</taxon>
        <taxon>Micrococcales</taxon>
        <taxon>Microbacteriaceae</taxon>
        <taxon>Leifsonia</taxon>
    </lineage>
</organism>
<proteinExistence type="predicted"/>
<gene>
    <name evidence="1" type="ORF">BJ963_001603</name>
</gene>
<dbReference type="Proteomes" id="UP000589620">
    <property type="component" value="Unassembled WGS sequence"/>
</dbReference>
<dbReference type="EMBL" id="JACCBJ010000001">
    <property type="protein sequence ID" value="NYD74084.1"/>
    <property type="molecule type" value="Genomic_DNA"/>
</dbReference>
<name>A0A852T005_9MICO</name>
<evidence type="ECO:0000313" key="1">
    <source>
        <dbReference type="EMBL" id="NYD74084.1"/>
    </source>
</evidence>
<dbReference type="InterPro" id="IPR011664">
    <property type="entry name" value="Abi_system_AbiD/AbiF-like"/>
</dbReference>
<accession>A0A852T005</accession>
<comment type="caution">
    <text evidence="1">The sequence shown here is derived from an EMBL/GenBank/DDBJ whole genome shotgun (WGS) entry which is preliminary data.</text>
</comment>
<keyword evidence="2" id="KW-1185">Reference proteome</keyword>
<dbReference type="Pfam" id="PF07751">
    <property type="entry name" value="Abi_2"/>
    <property type="match status" value="1"/>
</dbReference>
<evidence type="ECO:0000313" key="2">
    <source>
        <dbReference type="Proteomes" id="UP000589620"/>
    </source>
</evidence>
<reference evidence="1 2" key="1">
    <citation type="submission" date="2020-07" db="EMBL/GenBank/DDBJ databases">
        <title>Sequencing the genomes of 1000 actinobacteria strains.</title>
        <authorList>
            <person name="Klenk H.-P."/>
        </authorList>
    </citation>
    <scope>NUCLEOTIDE SEQUENCE [LARGE SCALE GENOMIC DNA]</scope>
    <source>
        <strain evidence="1 2">DSM 23871</strain>
    </source>
</reference>
<sequence>MLTEALIEIEIGVRSRFAHEAGRVHGSQAFYLESAAYLDSTPDVGRHIAKIRRELLRPQLRTVARYRSGDDLSAVPIWVAIEVVTFGALAKMVWYLDPPLAAQRTADAAGLQRTGFGSSIHSFAVLRNVCAHHGQLWHRSFDVMFATLPKEKKREPRHEPSSVYSGIVVAKRFLTGMNRLPDWSARVSALLDEDDEFRAGILQPKPR</sequence>
<dbReference type="AlphaFoldDB" id="A0A852T005"/>
<protein>
    <submittedName>
        <fullName evidence="1">Abortive infection bacteriophage resistance protein</fullName>
    </submittedName>
</protein>
<dbReference type="RefSeq" id="WP_179455814.1">
    <property type="nucleotide sequence ID" value="NZ_BAAAPX010000001.1"/>
</dbReference>